<protein>
    <recommendedName>
        <fullName evidence="3">NAD(P)-binding protein</fullName>
    </recommendedName>
</protein>
<dbReference type="SUPFAM" id="SSF51735">
    <property type="entry name" value="NAD(P)-binding Rossmann-fold domains"/>
    <property type="match status" value="1"/>
</dbReference>
<dbReference type="EMBL" id="JAUEPT010000064">
    <property type="protein sequence ID" value="KAK0435322.1"/>
    <property type="molecule type" value="Genomic_DNA"/>
</dbReference>
<evidence type="ECO:0000313" key="1">
    <source>
        <dbReference type="EMBL" id="KAK0435322.1"/>
    </source>
</evidence>
<dbReference type="Gene3D" id="3.40.50.720">
    <property type="entry name" value="NAD(P)-binding Rossmann-like Domain"/>
    <property type="match status" value="1"/>
</dbReference>
<dbReference type="PANTHER" id="PTHR43431">
    <property type="entry name" value="OXIDOREDUCTASE, SHORT CHAIN DEHYDROGENASE/REDUCTASE FAMILY (AFU_ORTHOLOGUE AFUA_5G14000)"/>
    <property type="match status" value="1"/>
</dbReference>
<evidence type="ECO:0008006" key="3">
    <source>
        <dbReference type="Google" id="ProtNLM"/>
    </source>
</evidence>
<reference evidence="1" key="1">
    <citation type="submission" date="2023-06" db="EMBL/GenBank/DDBJ databases">
        <authorList>
            <consortium name="Lawrence Berkeley National Laboratory"/>
            <person name="Ahrendt S."/>
            <person name="Sahu N."/>
            <person name="Indic B."/>
            <person name="Wong-Bajracharya J."/>
            <person name="Merenyi Z."/>
            <person name="Ke H.-M."/>
            <person name="Monk M."/>
            <person name="Kocsube S."/>
            <person name="Drula E."/>
            <person name="Lipzen A."/>
            <person name="Balint B."/>
            <person name="Henrissat B."/>
            <person name="Andreopoulos B."/>
            <person name="Martin F.M."/>
            <person name="Harder C.B."/>
            <person name="Rigling D."/>
            <person name="Ford K.L."/>
            <person name="Foster G.D."/>
            <person name="Pangilinan J."/>
            <person name="Papanicolaou A."/>
            <person name="Barry K."/>
            <person name="LaButti K."/>
            <person name="Viragh M."/>
            <person name="Koriabine M."/>
            <person name="Yan M."/>
            <person name="Riley R."/>
            <person name="Champramary S."/>
            <person name="Plett K.L."/>
            <person name="Tsai I.J."/>
            <person name="Slot J."/>
            <person name="Sipos G."/>
            <person name="Plett J."/>
            <person name="Nagy L.G."/>
            <person name="Grigoriev I.V."/>
        </authorList>
    </citation>
    <scope>NUCLEOTIDE SEQUENCE</scope>
    <source>
        <strain evidence="1">FPL87.14</strain>
    </source>
</reference>
<keyword evidence="2" id="KW-1185">Reference proteome</keyword>
<proteinExistence type="predicted"/>
<dbReference type="PANTHER" id="PTHR43431:SF7">
    <property type="entry name" value="OXIDOREDUCTASE, SHORT CHAIN DEHYDROGENASE_REDUCTASE FAMILY (AFU_ORTHOLOGUE AFUA_5G14000)"/>
    <property type="match status" value="1"/>
</dbReference>
<gene>
    <name evidence="1" type="ORF">EV421DRAFT_1908797</name>
</gene>
<dbReference type="Pfam" id="PF00106">
    <property type="entry name" value="adh_short"/>
    <property type="match status" value="1"/>
</dbReference>
<name>A0AA39J399_9AGAR</name>
<organism evidence="1 2">
    <name type="scientific">Armillaria borealis</name>
    <dbReference type="NCBI Taxonomy" id="47425"/>
    <lineage>
        <taxon>Eukaryota</taxon>
        <taxon>Fungi</taxon>
        <taxon>Dikarya</taxon>
        <taxon>Basidiomycota</taxon>
        <taxon>Agaricomycotina</taxon>
        <taxon>Agaricomycetes</taxon>
        <taxon>Agaricomycetidae</taxon>
        <taxon>Agaricales</taxon>
        <taxon>Marasmiineae</taxon>
        <taxon>Physalacriaceae</taxon>
        <taxon>Armillaria</taxon>
    </lineage>
</organism>
<dbReference type="InterPro" id="IPR002347">
    <property type="entry name" value="SDR_fam"/>
</dbReference>
<comment type="caution">
    <text evidence="1">The sequence shown here is derived from an EMBL/GenBank/DDBJ whole genome shotgun (WGS) entry which is preliminary data.</text>
</comment>
<accession>A0AA39J399</accession>
<sequence length="263" mass="27969">MPDVPNRQNAAAKQTTVPIFLQPVKRTSTDPGLLLLALAGTPTPGLFQCLGCGTGTRATAACLFTKEGYVITLIARGTDSLKALSDGITAKPFLDVTFNDIQAVMQTNIEEALTFSKNVFLAFQISGLDKTGKRGALIFTGATPSIRGSATTSAFSAGKHALGSLSQSLVKEFGKQNIHVSHAIIDGGILVTLIRKNLRDPEWENSEYTRLSPEVLPTPRRTAPLDVAMASVRAMRMNYGLVSCCVSVESSPSSYFGLSTNNA</sequence>
<dbReference type="InterPro" id="IPR036291">
    <property type="entry name" value="NAD(P)-bd_dom_sf"/>
</dbReference>
<dbReference type="Proteomes" id="UP001175226">
    <property type="component" value="Unassembled WGS sequence"/>
</dbReference>
<dbReference type="AlphaFoldDB" id="A0AA39J399"/>
<evidence type="ECO:0000313" key="2">
    <source>
        <dbReference type="Proteomes" id="UP001175226"/>
    </source>
</evidence>